<gene>
    <name evidence="2" type="ORF">OIU85_014237</name>
</gene>
<feature type="transmembrane region" description="Helical" evidence="1">
    <location>
        <begin position="49"/>
        <end position="66"/>
    </location>
</feature>
<dbReference type="EMBL" id="JAPFFL010000018">
    <property type="protein sequence ID" value="KAJ6672985.1"/>
    <property type="molecule type" value="Genomic_DNA"/>
</dbReference>
<dbReference type="AlphaFoldDB" id="A0A9Q0NNG4"/>
<proteinExistence type="predicted"/>
<reference evidence="2" key="2">
    <citation type="journal article" date="2023" name="Int. J. Mol. Sci.">
        <title>De Novo Assembly and Annotation of 11 Diverse Shrub Willow (Salix) Genomes Reveals Novel Gene Organization in Sex-Linked Regions.</title>
        <authorList>
            <person name="Hyden B."/>
            <person name="Feng K."/>
            <person name="Yates T.B."/>
            <person name="Jawdy S."/>
            <person name="Cereghino C."/>
            <person name="Smart L.B."/>
            <person name="Muchero W."/>
        </authorList>
    </citation>
    <scope>NUCLEOTIDE SEQUENCE [LARGE SCALE GENOMIC DNA]</scope>
    <source>
        <tissue evidence="2">Shoot tip</tissue>
    </source>
</reference>
<comment type="caution">
    <text evidence="2">The sequence shown here is derived from an EMBL/GenBank/DDBJ whole genome shotgun (WGS) entry which is preliminary data.</text>
</comment>
<accession>A0A9Q0NNG4</accession>
<sequence length="131" mass="14507">MAFSERARFVWVAEGPFCRGLGLGKLQVSAQFSFWAWLQVAFEFGPRRGCLFCFVWAVGAVGSVSGQAPFLAWLWAFVVGFWAGAASAQLWALCRLLCFGPWRGCLRWAGNAVAWAARPQKSPFLFFFGPG</sequence>
<evidence type="ECO:0000313" key="3">
    <source>
        <dbReference type="Proteomes" id="UP001151529"/>
    </source>
</evidence>
<dbReference type="Proteomes" id="UP001151529">
    <property type="component" value="Chromosome 12"/>
</dbReference>
<organism evidence="2 3">
    <name type="scientific">Salix viminalis</name>
    <name type="common">Common osier</name>
    <name type="synonym">Basket willow</name>
    <dbReference type="NCBI Taxonomy" id="40686"/>
    <lineage>
        <taxon>Eukaryota</taxon>
        <taxon>Viridiplantae</taxon>
        <taxon>Streptophyta</taxon>
        <taxon>Embryophyta</taxon>
        <taxon>Tracheophyta</taxon>
        <taxon>Spermatophyta</taxon>
        <taxon>Magnoliopsida</taxon>
        <taxon>eudicotyledons</taxon>
        <taxon>Gunneridae</taxon>
        <taxon>Pentapetalae</taxon>
        <taxon>rosids</taxon>
        <taxon>fabids</taxon>
        <taxon>Malpighiales</taxon>
        <taxon>Salicaceae</taxon>
        <taxon>Saliceae</taxon>
        <taxon>Salix</taxon>
    </lineage>
</organism>
<evidence type="ECO:0000313" key="2">
    <source>
        <dbReference type="EMBL" id="KAJ6672985.1"/>
    </source>
</evidence>
<reference evidence="2" key="1">
    <citation type="submission" date="2022-11" db="EMBL/GenBank/DDBJ databases">
        <authorList>
            <person name="Hyden B.L."/>
            <person name="Feng K."/>
            <person name="Yates T."/>
            <person name="Jawdy S."/>
            <person name="Smart L.B."/>
            <person name="Muchero W."/>
        </authorList>
    </citation>
    <scope>NUCLEOTIDE SEQUENCE</scope>
    <source>
        <tissue evidence="2">Shoot tip</tissue>
    </source>
</reference>
<keyword evidence="1" id="KW-0472">Membrane</keyword>
<name>A0A9Q0NNG4_SALVM</name>
<feature type="transmembrane region" description="Helical" evidence="1">
    <location>
        <begin position="72"/>
        <end position="93"/>
    </location>
</feature>
<keyword evidence="3" id="KW-1185">Reference proteome</keyword>
<evidence type="ECO:0000256" key="1">
    <source>
        <dbReference type="SAM" id="Phobius"/>
    </source>
</evidence>
<keyword evidence="1" id="KW-1133">Transmembrane helix</keyword>
<protein>
    <submittedName>
        <fullName evidence="2">Uncharacterized protein</fullName>
    </submittedName>
</protein>
<keyword evidence="1" id="KW-0812">Transmembrane</keyword>